<evidence type="ECO:0000313" key="4">
    <source>
        <dbReference type="Proteomes" id="UP000816034"/>
    </source>
</evidence>
<dbReference type="SUPFAM" id="SSF51445">
    <property type="entry name" value="(Trans)glycosidases"/>
    <property type="match status" value="1"/>
</dbReference>
<feature type="region of interest" description="Disordered" evidence="1">
    <location>
        <begin position="451"/>
        <end position="497"/>
    </location>
</feature>
<evidence type="ECO:0000313" key="3">
    <source>
        <dbReference type="EMBL" id="KAG2379603.1"/>
    </source>
</evidence>
<dbReference type="GeneID" id="68099174"/>
<accession>A0AA88KJ51</accession>
<keyword evidence="2" id="KW-0812">Transmembrane</keyword>
<dbReference type="Gene3D" id="3.20.20.80">
    <property type="entry name" value="Glycosidases"/>
    <property type="match status" value="1"/>
</dbReference>
<dbReference type="EMBL" id="PYSW02000028">
    <property type="protein sequence ID" value="KAG2379603.1"/>
    <property type="molecule type" value="Genomic_DNA"/>
</dbReference>
<sequence length="521" mass="59425">MSNDKWPIHHAKVLFITCMFWTVLLLTTSVPQFHGSWTLAATLQPTRADDFVESIGVNTHLSYPNSCYYDYFNDFSKYLLESGIRKIRDSLRDGPQWYYDRHNYLGMNGIKGIFLTDNPNRPAELIRSYPLKVPFIFERYEGINEYDLRGDPNWVNVTIEWTKFMWDNHNTSFPVLAPSLTSLAAFEAVGDLSAYVDFANMHNYYGSYPPTKGWGPQTQYGFTGTVDYFHNLTSSTQVKKKKPVVTTETGWQTRLGPVIYWVPESIQAKYTLRSLMLQWMRGVERTYLYEMCDDREYFGLLYYNSTSNSEPPTPKPVYYALKNMISVLEEKPRQPKFTLKELTIEMNPNSTTNSKIQHTLFQKSNGNYYLAIWQETFGYDKGMFFNTTSLTVNLNFTQLSMFNVSLMRLYTFDTASGSMTNATVVLSKKHSNLISANFQITDTMTLVEMIPHQSSPPPLGSPSVKPVPSPSGGNHPGRSLSKIPPKDKSDKANSGEKSGMVSSYQAIILTSIVILSILIVH</sequence>
<comment type="caution">
    <text evidence="3">The sequence shown here is derived from an EMBL/GenBank/DDBJ whole genome shotgun (WGS) entry which is preliminary data.</text>
</comment>
<proteinExistence type="predicted"/>
<dbReference type="InterPro" id="IPR017853">
    <property type="entry name" value="GH"/>
</dbReference>
<feature type="transmembrane region" description="Helical" evidence="2">
    <location>
        <begin position="501"/>
        <end position="520"/>
    </location>
</feature>
<reference evidence="3 4" key="1">
    <citation type="journal article" date="2018" name="BMC Genomics">
        <title>The genome of Naegleria lovaniensis, the basis for a comparative approach to unravel pathogenicity factors of the human pathogenic amoeba N. fowleri.</title>
        <authorList>
            <person name="Liechti N."/>
            <person name="Schurch N."/>
            <person name="Bruggmann R."/>
            <person name="Wittwer M."/>
        </authorList>
    </citation>
    <scope>NUCLEOTIDE SEQUENCE [LARGE SCALE GENOMIC DNA]</scope>
    <source>
        <strain evidence="3 4">ATCC 30569</strain>
    </source>
</reference>
<keyword evidence="2" id="KW-0472">Membrane</keyword>
<dbReference type="Proteomes" id="UP000816034">
    <property type="component" value="Unassembled WGS sequence"/>
</dbReference>
<organism evidence="3 4">
    <name type="scientific">Naegleria lovaniensis</name>
    <name type="common">Amoeba</name>
    <dbReference type="NCBI Taxonomy" id="51637"/>
    <lineage>
        <taxon>Eukaryota</taxon>
        <taxon>Discoba</taxon>
        <taxon>Heterolobosea</taxon>
        <taxon>Tetramitia</taxon>
        <taxon>Eutetramitia</taxon>
        <taxon>Vahlkampfiidae</taxon>
        <taxon>Naegleria</taxon>
    </lineage>
</organism>
<keyword evidence="2" id="KW-1133">Transmembrane helix</keyword>
<name>A0AA88KJ51_NAELO</name>
<dbReference type="AlphaFoldDB" id="A0AA88KJ51"/>
<keyword evidence="4" id="KW-1185">Reference proteome</keyword>
<feature type="compositionally biased region" description="Pro residues" evidence="1">
    <location>
        <begin position="454"/>
        <end position="469"/>
    </location>
</feature>
<protein>
    <submittedName>
        <fullName evidence="3">Uncharacterized protein</fullName>
    </submittedName>
</protein>
<dbReference type="RefSeq" id="XP_044546865.1">
    <property type="nucleotide sequence ID" value="XM_044696612.1"/>
</dbReference>
<evidence type="ECO:0000256" key="2">
    <source>
        <dbReference type="SAM" id="Phobius"/>
    </source>
</evidence>
<gene>
    <name evidence="3" type="ORF">C9374_006720</name>
</gene>
<evidence type="ECO:0000256" key="1">
    <source>
        <dbReference type="SAM" id="MobiDB-lite"/>
    </source>
</evidence>
<feature type="compositionally biased region" description="Basic and acidic residues" evidence="1">
    <location>
        <begin position="484"/>
        <end position="494"/>
    </location>
</feature>